<dbReference type="PROSITE" id="PS51554">
    <property type="entry name" value="PFL"/>
    <property type="match status" value="1"/>
</dbReference>
<evidence type="ECO:0000313" key="6">
    <source>
        <dbReference type="EMBL" id="MBI6872295.1"/>
    </source>
</evidence>
<dbReference type="AlphaFoldDB" id="A0A934M2T9"/>
<keyword evidence="7" id="KW-1185">Reference proteome</keyword>
<dbReference type="PANTHER" id="PTHR43641">
    <property type="entry name" value="FORMATE ACETYLTRANSFERASE 3-RELATED"/>
    <property type="match status" value="1"/>
</dbReference>
<proteinExistence type="predicted"/>
<dbReference type="Gene3D" id="3.20.70.20">
    <property type="match status" value="1"/>
</dbReference>
<sequence length="868" mass="98497">MIDFENLKTLKWPPTNEEQKQEGYVSREVLEEPTTERGRIIRNRLLEARCMLDPEFSIFYTEEWKRSEGEPLLIRRARAYKYAIENITPAIQPYELITMQKTRYMRGAPVYLQYSQKFYSHMIGKAENSGDEVYDVGVGGGRSHKESKGLIEMGTFAMKEEDAEPLIESCKFWEGKCIEDESDKFLKETMPEYDDLDNAFKTVIFPPSVISIMEGRWIPAYDMIVERGLEDIIQECKEKIKNTVPTSREVAEKVLFWRATILACEGVINWTKNYADKAEEMAAEEKDEQRKNELLKMVETLRWVPAKPARTFYEGLQAAWIGHIAIALDGPIVGLSPGRWGQLLYPLYKKDIEEGRLTREEAVELMELMRVKFSSEEYVSPRSWEALASGNLFQHMIVGGVTRDGKCADNELEEIILEAGCSMQTIQPTLGVMVNSKTTDKLLMKAAQTTKTGAGYPAWFNNEACIQHLLQNHRDENITIEDARDVGMGGCVEMQMQGTCHGICHPGFFNEVKCLEIVLNDGVDPRTGIRCTEPLGDINSYEDLWNAWCKVEDRFLRVYMRYWNYVMAVHRETNPLVIGSVFVKDCVKNGKPLDSNGARYNKSVTLLNSGMVNVANSLAAIKQLVFENKKYTIEEIRHALKENFGFERADKVGNFSMLEQKRISGGFERIHRDLLNAPKYGNDDDYVDSIFVECWEHYNEVCLSETTYLGLPWIPAGLSISAHGPFGRVCGATPDGKVAGVSLTDGVLSATPGTDVNGPIALFQSGIKLDSVKMRSVQLNMKIHPNAVRGVEGSHNLVDLVKSYFHQGGYHIQFNIVDSDMLRDAQLHPEKYRDLIVRVAGFSAYWVELSKPIQDEIIARTEYNATSI</sequence>
<evidence type="ECO:0000256" key="3">
    <source>
        <dbReference type="PROSITE-ProRule" id="PRU00493"/>
    </source>
</evidence>
<dbReference type="GO" id="GO:0016829">
    <property type="term" value="F:lyase activity"/>
    <property type="evidence" value="ECO:0007669"/>
    <property type="project" value="UniProtKB-KW"/>
</dbReference>
<dbReference type="InterPro" id="IPR004184">
    <property type="entry name" value="PFL_dom"/>
</dbReference>
<dbReference type="EMBL" id="JAEEGB010000006">
    <property type="protein sequence ID" value="MBI6872295.1"/>
    <property type="molecule type" value="Genomic_DNA"/>
</dbReference>
<dbReference type="NCBIfam" id="NF033718">
    <property type="entry name" value="indole_decarb"/>
    <property type="match status" value="1"/>
</dbReference>
<organism evidence="6 7">
    <name type="scientific">Clostridium aciditolerans</name>
    <dbReference type="NCBI Taxonomy" id="339861"/>
    <lineage>
        <taxon>Bacteria</taxon>
        <taxon>Bacillati</taxon>
        <taxon>Bacillota</taxon>
        <taxon>Clostridia</taxon>
        <taxon>Eubacteriales</taxon>
        <taxon>Clostridiaceae</taxon>
        <taxon>Clostridium</taxon>
    </lineage>
</organism>
<dbReference type="InterPro" id="IPR053798">
    <property type="entry name" value="IAD-like"/>
</dbReference>
<comment type="caution">
    <text evidence="6">The sequence shown here is derived from an EMBL/GenBank/DDBJ whole genome shotgun (WGS) entry which is preliminary data.</text>
</comment>
<accession>A0A934M2T9</accession>
<dbReference type="SUPFAM" id="SSF51998">
    <property type="entry name" value="PFL-like glycyl radical enzymes"/>
    <property type="match status" value="1"/>
</dbReference>
<name>A0A934M2T9_9CLOT</name>
<keyword evidence="1 3" id="KW-0556">Organic radical</keyword>
<dbReference type="PROSITE" id="PS51149">
    <property type="entry name" value="GLY_RADICAL_2"/>
    <property type="match status" value="1"/>
</dbReference>
<feature type="domain" description="PFL" evidence="5">
    <location>
        <begin position="36"/>
        <end position="738"/>
    </location>
</feature>
<keyword evidence="2" id="KW-0456">Lyase</keyword>
<dbReference type="InterPro" id="IPR001150">
    <property type="entry name" value="Gly_radical"/>
</dbReference>
<dbReference type="GO" id="GO:0005829">
    <property type="term" value="C:cytosol"/>
    <property type="evidence" value="ECO:0007669"/>
    <property type="project" value="TreeGrafter"/>
</dbReference>
<evidence type="ECO:0000313" key="7">
    <source>
        <dbReference type="Proteomes" id="UP000622687"/>
    </source>
</evidence>
<evidence type="ECO:0000259" key="4">
    <source>
        <dbReference type="PROSITE" id="PS51149"/>
    </source>
</evidence>
<dbReference type="PANTHER" id="PTHR43641:SF2">
    <property type="entry name" value="DEHYDRATASE YBIW-RELATED"/>
    <property type="match status" value="1"/>
</dbReference>
<feature type="domain" description="Glycine radical" evidence="4">
    <location>
        <begin position="746"/>
        <end position="866"/>
    </location>
</feature>
<evidence type="ECO:0000256" key="1">
    <source>
        <dbReference type="ARBA" id="ARBA00022818"/>
    </source>
</evidence>
<protein>
    <submittedName>
        <fullName evidence="6">Indoleacetate decarboxylase</fullName>
    </submittedName>
</protein>
<evidence type="ECO:0000256" key="2">
    <source>
        <dbReference type="ARBA" id="ARBA00023239"/>
    </source>
</evidence>
<feature type="modified residue" description="Glycine radical" evidence="3">
    <location>
        <position position="841"/>
    </location>
</feature>
<dbReference type="Pfam" id="PF02901">
    <property type="entry name" value="PFL-like"/>
    <property type="match status" value="1"/>
</dbReference>
<dbReference type="InterPro" id="IPR051215">
    <property type="entry name" value="GRE"/>
</dbReference>
<evidence type="ECO:0000259" key="5">
    <source>
        <dbReference type="PROSITE" id="PS51554"/>
    </source>
</evidence>
<reference evidence="6" key="1">
    <citation type="submission" date="2020-12" db="EMBL/GenBank/DDBJ databases">
        <title>Clostridium thailandense sp. nov., a novel acetogenic bacterium isolated from peat land soil in Thailand.</title>
        <authorList>
            <person name="Chaikitkaew S."/>
            <person name="Birkeland N.K."/>
        </authorList>
    </citation>
    <scope>NUCLEOTIDE SEQUENCE</scope>
    <source>
        <strain evidence="6">DSM 17425</strain>
    </source>
</reference>
<dbReference type="Proteomes" id="UP000622687">
    <property type="component" value="Unassembled WGS sequence"/>
</dbReference>
<dbReference type="RefSeq" id="WP_211141807.1">
    <property type="nucleotide sequence ID" value="NZ_JAEEGB010000006.1"/>
</dbReference>
<dbReference type="Pfam" id="PF01228">
    <property type="entry name" value="Gly_radical"/>
    <property type="match status" value="1"/>
</dbReference>
<gene>
    <name evidence="6" type="ORF">I6U51_06170</name>
</gene>